<reference evidence="10" key="1">
    <citation type="submission" date="2022-10" db="EMBL/GenBank/DDBJ databases">
        <title>Culturing micro-colonial fungi from biological soil crusts in the Mojave desert and describing Neophaeococcomyces mojavensis, and introducing the new genera and species Taxawa tesnikishii.</title>
        <authorList>
            <person name="Kurbessoian T."/>
            <person name="Stajich J.E."/>
        </authorList>
    </citation>
    <scope>NUCLEOTIDE SEQUENCE</scope>
    <source>
        <strain evidence="10">TK_41</strain>
    </source>
</reference>
<dbReference type="Proteomes" id="UP001172673">
    <property type="component" value="Unassembled WGS sequence"/>
</dbReference>
<dbReference type="SMART" id="SM00355">
    <property type="entry name" value="ZnF_C2H2"/>
    <property type="match status" value="4"/>
</dbReference>
<feature type="domain" description="C2H2-type" evidence="9">
    <location>
        <begin position="315"/>
        <end position="343"/>
    </location>
</feature>
<evidence type="ECO:0000256" key="4">
    <source>
        <dbReference type="ARBA" id="ARBA00022833"/>
    </source>
</evidence>
<evidence type="ECO:0000256" key="7">
    <source>
        <dbReference type="ARBA" id="ARBA00023242"/>
    </source>
</evidence>
<keyword evidence="3 8" id="KW-0863">Zinc-finger</keyword>
<dbReference type="GO" id="GO:0005634">
    <property type="term" value="C:nucleus"/>
    <property type="evidence" value="ECO:0007669"/>
    <property type="project" value="UniProtKB-SubCell"/>
</dbReference>
<dbReference type="AlphaFoldDB" id="A0AA38XEV2"/>
<dbReference type="Gene3D" id="3.30.160.60">
    <property type="entry name" value="Classic Zinc Finger"/>
    <property type="match status" value="1"/>
</dbReference>
<evidence type="ECO:0000256" key="8">
    <source>
        <dbReference type="PROSITE-ProRule" id="PRU00042"/>
    </source>
</evidence>
<dbReference type="PROSITE" id="PS00028">
    <property type="entry name" value="ZINC_FINGER_C2H2_1"/>
    <property type="match status" value="1"/>
</dbReference>
<dbReference type="PANTHER" id="PTHR46179">
    <property type="entry name" value="ZINC FINGER PROTEIN"/>
    <property type="match status" value="1"/>
</dbReference>
<gene>
    <name evidence="10" type="ORF">H2200_003666</name>
</gene>
<accession>A0AA38XEV2</accession>
<keyword evidence="2" id="KW-0479">Metal-binding</keyword>
<evidence type="ECO:0000313" key="10">
    <source>
        <dbReference type="EMBL" id="KAJ9612071.1"/>
    </source>
</evidence>
<evidence type="ECO:0000256" key="6">
    <source>
        <dbReference type="ARBA" id="ARBA00023163"/>
    </source>
</evidence>
<evidence type="ECO:0000256" key="2">
    <source>
        <dbReference type="ARBA" id="ARBA00022723"/>
    </source>
</evidence>
<keyword evidence="4" id="KW-0862">Zinc</keyword>
<dbReference type="EMBL" id="JAPDRK010000005">
    <property type="protein sequence ID" value="KAJ9612071.1"/>
    <property type="molecule type" value="Genomic_DNA"/>
</dbReference>
<evidence type="ECO:0000259" key="9">
    <source>
        <dbReference type="PROSITE" id="PS50157"/>
    </source>
</evidence>
<name>A0AA38XEV2_9EURO</name>
<dbReference type="GO" id="GO:0006357">
    <property type="term" value="P:regulation of transcription by RNA polymerase II"/>
    <property type="evidence" value="ECO:0007669"/>
    <property type="project" value="TreeGrafter"/>
</dbReference>
<keyword evidence="11" id="KW-1185">Reference proteome</keyword>
<dbReference type="InterPro" id="IPR013087">
    <property type="entry name" value="Znf_C2H2_type"/>
</dbReference>
<comment type="subcellular location">
    <subcellularLocation>
        <location evidence="1">Nucleus</location>
    </subcellularLocation>
</comment>
<keyword evidence="7" id="KW-0539">Nucleus</keyword>
<protein>
    <recommendedName>
        <fullName evidence="9">C2H2-type domain-containing protein</fullName>
    </recommendedName>
</protein>
<evidence type="ECO:0000256" key="1">
    <source>
        <dbReference type="ARBA" id="ARBA00004123"/>
    </source>
</evidence>
<dbReference type="InterPro" id="IPR051061">
    <property type="entry name" value="Zinc_finger_trans_reg"/>
</dbReference>
<proteinExistence type="predicted"/>
<organism evidence="10 11">
    <name type="scientific">Cladophialophora chaetospira</name>
    <dbReference type="NCBI Taxonomy" id="386627"/>
    <lineage>
        <taxon>Eukaryota</taxon>
        <taxon>Fungi</taxon>
        <taxon>Dikarya</taxon>
        <taxon>Ascomycota</taxon>
        <taxon>Pezizomycotina</taxon>
        <taxon>Eurotiomycetes</taxon>
        <taxon>Chaetothyriomycetidae</taxon>
        <taxon>Chaetothyriales</taxon>
        <taxon>Herpotrichiellaceae</taxon>
        <taxon>Cladophialophora</taxon>
    </lineage>
</organism>
<evidence type="ECO:0000256" key="5">
    <source>
        <dbReference type="ARBA" id="ARBA00023015"/>
    </source>
</evidence>
<comment type="caution">
    <text evidence="10">The sequence shown here is derived from an EMBL/GenBank/DDBJ whole genome shotgun (WGS) entry which is preliminary data.</text>
</comment>
<dbReference type="PANTHER" id="PTHR46179:SF13">
    <property type="entry name" value="C2H2-TYPE DOMAIN-CONTAINING PROTEIN"/>
    <property type="match status" value="1"/>
</dbReference>
<dbReference type="GO" id="GO:0008270">
    <property type="term" value="F:zinc ion binding"/>
    <property type="evidence" value="ECO:0007669"/>
    <property type="project" value="UniProtKB-KW"/>
</dbReference>
<evidence type="ECO:0000313" key="11">
    <source>
        <dbReference type="Proteomes" id="UP001172673"/>
    </source>
</evidence>
<keyword evidence="6" id="KW-0804">Transcription</keyword>
<dbReference type="PROSITE" id="PS50157">
    <property type="entry name" value="ZINC_FINGER_C2H2_2"/>
    <property type="match status" value="1"/>
</dbReference>
<sequence length="413" mass="46375">MNGFSSNYNIHHSRQKDISILKRKLDTYDADPTALQNCAFMIVSGDDGFFTNIDAVLGFFRPYKNVTLSLIIYSGENQYTEYEFGKLLHAISNIKSNSPTLQQHSKYHNLVMAWIGIAVNKELLAQANRDLKRFIPQKRNASIVYEDDGLPPPPPAETVVKTRGNRLVVEKYGIALNNEGHQLCPAEGCAASIPALGSLRDHILDHCRQAGKCVLCPDHHKNPFTPETFQLNRRGYKKAQYEHVDRHLPPTYHCQVEGGSKSFHTESDYLQHQEGHDRSQQVDCHQCGQSIRKTYLKQHLQSHYPARDKNNDVLLRCEICGTEFSKPDMFYKHTRSAHRRRDQIVGTALSTGLFASGLPGLGLDVSAAMEESTKLKGLLPLQEIEGNSQLYVATQGKLKVNGKSVGDAVRFTS</sequence>
<keyword evidence="5" id="KW-0805">Transcription regulation</keyword>
<evidence type="ECO:0000256" key="3">
    <source>
        <dbReference type="ARBA" id="ARBA00022771"/>
    </source>
</evidence>